<reference evidence="1" key="1">
    <citation type="submission" date="2014-11" db="EMBL/GenBank/DDBJ databases">
        <authorList>
            <person name="Amaro Gonzalez C."/>
        </authorList>
    </citation>
    <scope>NUCLEOTIDE SEQUENCE</scope>
</reference>
<sequence>MVKAVILKLSPGDLLYSALIPLLKQWYQRSSFTFFFFFFRY</sequence>
<protein>
    <submittedName>
        <fullName evidence="1">Uncharacterized protein</fullName>
    </submittedName>
</protein>
<dbReference type="AlphaFoldDB" id="A0A0E9V9K5"/>
<reference evidence="1" key="2">
    <citation type="journal article" date="2015" name="Fish Shellfish Immunol.">
        <title>Early steps in the European eel (Anguilla anguilla)-Vibrio vulnificus interaction in the gills: Role of the RtxA13 toxin.</title>
        <authorList>
            <person name="Callol A."/>
            <person name="Pajuelo D."/>
            <person name="Ebbesson L."/>
            <person name="Teles M."/>
            <person name="MacKenzie S."/>
            <person name="Amaro C."/>
        </authorList>
    </citation>
    <scope>NUCLEOTIDE SEQUENCE</scope>
</reference>
<organism evidence="1">
    <name type="scientific">Anguilla anguilla</name>
    <name type="common">European freshwater eel</name>
    <name type="synonym">Muraena anguilla</name>
    <dbReference type="NCBI Taxonomy" id="7936"/>
    <lineage>
        <taxon>Eukaryota</taxon>
        <taxon>Metazoa</taxon>
        <taxon>Chordata</taxon>
        <taxon>Craniata</taxon>
        <taxon>Vertebrata</taxon>
        <taxon>Euteleostomi</taxon>
        <taxon>Actinopterygii</taxon>
        <taxon>Neopterygii</taxon>
        <taxon>Teleostei</taxon>
        <taxon>Anguilliformes</taxon>
        <taxon>Anguillidae</taxon>
        <taxon>Anguilla</taxon>
    </lineage>
</organism>
<evidence type="ECO:0000313" key="1">
    <source>
        <dbReference type="EMBL" id="JAH74155.1"/>
    </source>
</evidence>
<proteinExistence type="predicted"/>
<accession>A0A0E9V9K5</accession>
<name>A0A0E9V9K5_ANGAN</name>
<dbReference type="EMBL" id="GBXM01034422">
    <property type="protein sequence ID" value="JAH74155.1"/>
    <property type="molecule type" value="Transcribed_RNA"/>
</dbReference>